<dbReference type="EMBL" id="JAPWTK010000064">
    <property type="protein sequence ID" value="KAJ8952770.1"/>
    <property type="molecule type" value="Genomic_DNA"/>
</dbReference>
<sequence length="217" mass="26174">MKVRVKNKCREMHMDFGRQYKRLGGDNFDDEDDLPLSHFVEKPIEWDWVKHGDLHVHGNMFPESDYSKYRKMSAIDFFELLIDNTVIDFLVDQSNKYAQFINCNDPKITSNEMKASLLFIIVSRVYQSSWDKKLYWDNGDVCNTVIYKSMRRDRFIQIMRFLHCCDNTQVDLIDKMTKFRPFLNLLKERFLNNYFPDQEICYDESMIEYYGRHGCKQ</sequence>
<proteinExistence type="predicted"/>
<organism evidence="2 3">
    <name type="scientific">Aromia moschata</name>
    <dbReference type="NCBI Taxonomy" id="1265417"/>
    <lineage>
        <taxon>Eukaryota</taxon>
        <taxon>Metazoa</taxon>
        <taxon>Ecdysozoa</taxon>
        <taxon>Arthropoda</taxon>
        <taxon>Hexapoda</taxon>
        <taxon>Insecta</taxon>
        <taxon>Pterygota</taxon>
        <taxon>Neoptera</taxon>
        <taxon>Endopterygota</taxon>
        <taxon>Coleoptera</taxon>
        <taxon>Polyphaga</taxon>
        <taxon>Cucujiformia</taxon>
        <taxon>Chrysomeloidea</taxon>
        <taxon>Cerambycidae</taxon>
        <taxon>Cerambycinae</taxon>
        <taxon>Callichromatini</taxon>
        <taxon>Aromia</taxon>
    </lineage>
</organism>
<name>A0AAV8YQ07_9CUCU</name>
<comment type="caution">
    <text evidence="2">The sequence shown here is derived from an EMBL/GenBank/DDBJ whole genome shotgun (WGS) entry which is preliminary data.</text>
</comment>
<dbReference type="Proteomes" id="UP001162162">
    <property type="component" value="Unassembled WGS sequence"/>
</dbReference>
<reference evidence="2" key="1">
    <citation type="journal article" date="2023" name="Insect Mol. Biol.">
        <title>Genome sequencing provides insights into the evolution of gene families encoding plant cell wall-degrading enzymes in longhorned beetles.</title>
        <authorList>
            <person name="Shin N.R."/>
            <person name="Okamura Y."/>
            <person name="Kirsch R."/>
            <person name="Pauchet Y."/>
        </authorList>
    </citation>
    <scope>NUCLEOTIDE SEQUENCE</scope>
    <source>
        <strain evidence="2">AMC_N1</strain>
    </source>
</reference>
<evidence type="ECO:0000313" key="2">
    <source>
        <dbReference type="EMBL" id="KAJ8952770.1"/>
    </source>
</evidence>
<dbReference type="AlphaFoldDB" id="A0AAV8YQ07"/>
<gene>
    <name evidence="2" type="ORF">NQ318_008087</name>
</gene>
<dbReference type="GO" id="GO:0043565">
    <property type="term" value="F:sequence-specific DNA binding"/>
    <property type="evidence" value="ECO:0007669"/>
    <property type="project" value="TreeGrafter"/>
</dbReference>
<accession>A0AAV8YQ07</accession>
<evidence type="ECO:0000313" key="3">
    <source>
        <dbReference type="Proteomes" id="UP001162162"/>
    </source>
</evidence>
<keyword evidence="3" id="KW-1185">Reference proteome</keyword>
<feature type="domain" description="PiggyBac transposable element-derived protein" evidence="1">
    <location>
        <begin position="74"/>
        <end position="217"/>
    </location>
</feature>
<dbReference type="Pfam" id="PF13843">
    <property type="entry name" value="DDE_Tnp_1_7"/>
    <property type="match status" value="1"/>
</dbReference>
<protein>
    <recommendedName>
        <fullName evidence="1">PiggyBac transposable element-derived protein domain-containing protein</fullName>
    </recommendedName>
</protein>
<dbReference type="PANTHER" id="PTHR47055:SF3">
    <property type="entry name" value="PHORBOL-ESTER_DAG-TYPE DOMAIN-CONTAINING PROTEIN"/>
    <property type="match status" value="1"/>
</dbReference>
<dbReference type="InterPro" id="IPR052638">
    <property type="entry name" value="PiggyBac_TE-derived"/>
</dbReference>
<dbReference type="InterPro" id="IPR029526">
    <property type="entry name" value="PGBD"/>
</dbReference>
<evidence type="ECO:0000259" key="1">
    <source>
        <dbReference type="Pfam" id="PF13843"/>
    </source>
</evidence>
<dbReference type="PANTHER" id="PTHR47055">
    <property type="entry name" value="DDE_TNP_1_7 DOMAIN-CONTAINING PROTEIN"/>
    <property type="match status" value="1"/>
</dbReference>